<dbReference type="Proteomes" id="UP000000845">
    <property type="component" value="Chromosome"/>
</dbReference>
<evidence type="ECO:0000313" key="1">
    <source>
        <dbReference type="EMBL" id="ACZ09422.1"/>
    </source>
</evidence>
<dbReference type="HOGENOM" id="CLU_2048116_0_0_0"/>
<reference evidence="1 2" key="2">
    <citation type="journal article" date="2010" name="Stand. Genomic Sci.">
        <title>Complete genome sequence of Sebaldella termitidis type strain (NCTC 11300).</title>
        <authorList>
            <person name="Harmon-Smith M."/>
            <person name="Celia L."/>
            <person name="Chertkov O."/>
            <person name="Lapidus A."/>
            <person name="Copeland A."/>
            <person name="Glavina Del Rio T."/>
            <person name="Nolan M."/>
            <person name="Lucas S."/>
            <person name="Tice H."/>
            <person name="Cheng J.F."/>
            <person name="Han C."/>
            <person name="Detter J.C."/>
            <person name="Bruce D."/>
            <person name="Goodwin L."/>
            <person name="Pitluck S."/>
            <person name="Pati A."/>
            <person name="Liolios K."/>
            <person name="Ivanova N."/>
            <person name="Mavromatis K."/>
            <person name="Mikhailova N."/>
            <person name="Chen A."/>
            <person name="Palaniappan K."/>
            <person name="Land M."/>
            <person name="Hauser L."/>
            <person name="Chang Y.J."/>
            <person name="Jeffries C.D."/>
            <person name="Brettin T."/>
            <person name="Goker M."/>
            <person name="Beck B."/>
            <person name="Bristow J."/>
            <person name="Eisen J.A."/>
            <person name="Markowitz V."/>
            <person name="Hugenholtz P."/>
            <person name="Kyrpides N.C."/>
            <person name="Klenk H.P."/>
            <person name="Chen F."/>
        </authorList>
    </citation>
    <scope>NUCLEOTIDE SEQUENCE [LARGE SCALE GENOMIC DNA]</scope>
    <source>
        <strain evidence="2">ATCC 33386 / NCTC 11300</strain>
    </source>
</reference>
<dbReference type="KEGG" id="str:Sterm_2572"/>
<dbReference type="AlphaFoldDB" id="D1AM48"/>
<name>D1AM48_SEBTE</name>
<keyword evidence="2" id="KW-1185">Reference proteome</keyword>
<evidence type="ECO:0000313" key="2">
    <source>
        <dbReference type="Proteomes" id="UP000000845"/>
    </source>
</evidence>
<accession>D1AM48</accession>
<organism evidence="1 2">
    <name type="scientific">Sebaldella termitidis (strain ATCC 33386 / NCTC 11300)</name>
    <dbReference type="NCBI Taxonomy" id="526218"/>
    <lineage>
        <taxon>Bacteria</taxon>
        <taxon>Fusobacteriati</taxon>
        <taxon>Fusobacteriota</taxon>
        <taxon>Fusobacteriia</taxon>
        <taxon>Fusobacteriales</taxon>
        <taxon>Leptotrichiaceae</taxon>
        <taxon>Sebaldella</taxon>
    </lineage>
</organism>
<gene>
    <name evidence="1" type="ordered locus">Sterm_2572</name>
</gene>
<reference evidence="2" key="1">
    <citation type="submission" date="2009-09" db="EMBL/GenBank/DDBJ databases">
        <title>The complete chromosome of Sebaldella termitidis ATCC 33386.</title>
        <authorList>
            <consortium name="US DOE Joint Genome Institute (JGI-PGF)"/>
            <person name="Lucas S."/>
            <person name="Copeland A."/>
            <person name="Lapidus A."/>
            <person name="Glavina del Rio T."/>
            <person name="Dalin E."/>
            <person name="Tice H."/>
            <person name="Bruce D."/>
            <person name="Goodwin L."/>
            <person name="Pitluck S."/>
            <person name="Kyrpides N."/>
            <person name="Mavromatis K."/>
            <person name="Ivanova N."/>
            <person name="Mikhailova N."/>
            <person name="Sims D."/>
            <person name="Meincke L."/>
            <person name="Brettin T."/>
            <person name="Detter J.C."/>
            <person name="Han C."/>
            <person name="Larimer F."/>
            <person name="Land M."/>
            <person name="Hauser L."/>
            <person name="Markowitz V."/>
            <person name="Cheng J.F."/>
            <person name="Hugenholtz P."/>
            <person name="Woyke T."/>
            <person name="Wu D."/>
            <person name="Eisen J.A."/>
        </authorList>
    </citation>
    <scope>NUCLEOTIDE SEQUENCE [LARGE SCALE GENOMIC DNA]</scope>
    <source>
        <strain evidence="2">ATCC 33386 / NCTC 11300</strain>
    </source>
</reference>
<dbReference type="EMBL" id="CP001739">
    <property type="protein sequence ID" value="ACZ09422.1"/>
    <property type="molecule type" value="Genomic_DNA"/>
</dbReference>
<sequence>MTKKEFLKEMLISATEGLTIFDYYSENVSTDLIDFENLKIIFDYYLENGVIGIYYNSEYMKLNVLKEFLKDKDNWSETDLDYQVVLTEKGLNYLNKVFYEKIDSKSFPEFNRIIENEVLF</sequence>
<protein>
    <submittedName>
        <fullName evidence="1">Uncharacterized protein</fullName>
    </submittedName>
</protein>
<dbReference type="RefSeq" id="WP_012862016.1">
    <property type="nucleotide sequence ID" value="NC_013517.1"/>
</dbReference>
<proteinExistence type="predicted"/>